<proteinExistence type="predicted"/>
<dbReference type="PANTHER" id="PTHR33358:SF12">
    <property type="entry name" value="F-BOX PROTEIN WITH A DOMAIN PROTEIN"/>
    <property type="match status" value="1"/>
</dbReference>
<dbReference type="InterPro" id="IPR027949">
    <property type="entry name" value="Chloroplast_duf"/>
</dbReference>
<dbReference type="KEGG" id="vvi:100259770"/>
<gene>
    <name evidence="2" type="ordered locus">VIT_10s0116g01440</name>
</gene>
<keyword evidence="3" id="KW-1185">Reference proteome</keyword>
<dbReference type="eggNOG" id="ENOG502QXI0">
    <property type="taxonomic scope" value="Eukaryota"/>
</dbReference>
<sequence length="462" mass="50360">MEWAESRQSAVNVPKSDLPSSAIQPVALYKYHQPPLFSSHQTTNNRKTREIRTPSMSSLQSSSLILSSSKRSINAAIHLPKARTPASFSIPKPPLTTNLKVAEELKIGDGLITEKSSVKAADSAATAKLYAILEAVVDRVEMHVNLGEQRNNWNTLLLNSINMITLAAATMAGVSASVGVGEPLLAFKVSSTLLFSAATGMLLVMNKIQPSQLAEEQRNAARLFRQLQAQIETVLAVRTPTQADVESVMEKVLALDKAYPLPLLGVMIEKFPETFQPAVWWPGNDSHQGRRELEKECNENNGWSEKMEVEMREVVKVLKRKDAEDYMRLGNLGLKMNKVLAISGPFLTGMAAAASALAGPSSQSPWAATLAVAAGSLASVVNTLEHGGQVGMVLEMYRNCTGFFQNMEESIESTLGETELQKRENGELFEMKVALQLGRSLSQLRDLAGEADSTNEFASKLF</sequence>
<evidence type="ECO:0000313" key="3">
    <source>
        <dbReference type="Proteomes" id="UP000009183"/>
    </source>
</evidence>
<evidence type="ECO:0000313" key="2">
    <source>
        <dbReference type="EMBL" id="CCB48198.1"/>
    </source>
</evidence>
<evidence type="ECO:0008006" key="4">
    <source>
        <dbReference type="Google" id="ProtNLM"/>
    </source>
</evidence>
<organism evidence="2 3">
    <name type="scientific">Vitis vinifera</name>
    <name type="common">Grape</name>
    <dbReference type="NCBI Taxonomy" id="29760"/>
    <lineage>
        <taxon>Eukaryota</taxon>
        <taxon>Viridiplantae</taxon>
        <taxon>Streptophyta</taxon>
        <taxon>Embryophyta</taxon>
        <taxon>Tracheophyta</taxon>
        <taxon>Spermatophyta</taxon>
        <taxon>Magnoliopsida</taxon>
        <taxon>eudicotyledons</taxon>
        <taxon>Gunneridae</taxon>
        <taxon>Pentapetalae</taxon>
        <taxon>rosids</taxon>
        <taxon>Vitales</taxon>
        <taxon>Vitaceae</taxon>
        <taxon>Viteae</taxon>
        <taxon>Vitis</taxon>
    </lineage>
</organism>
<dbReference type="PaxDb" id="29760-VIT_10s0116g01440.t01"/>
<dbReference type="PANTHER" id="PTHR33358">
    <property type="entry name" value="F-BOX PROTEIN WITH A DOMAIN PROTEIN"/>
    <property type="match status" value="1"/>
</dbReference>
<dbReference type="AlphaFoldDB" id="F6H7I3"/>
<reference evidence="3" key="1">
    <citation type="journal article" date="2007" name="Nature">
        <title>The grapevine genome sequence suggests ancestral hexaploidization in major angiosperm phyla.</title>
        <authorList>
            <consortium name="The French-Italian Public Consortium for Grapevine Genome Characterization."/>
            <person name="Jaillon O."/>
            <person name="Aury J.-M."/>
            <person name="Noel B."/>
            <person name="Policriti A."/>
            <person name="Clepet C."/>
            <person name="Casagrande A."/>
            <person name="Choisne N."/>
            <person name="Aubourg S."/>
            <person name="Vitulo N."/>
            <person name="Jubin C."/>
            <person name="Vezzi A."/>
            <person name="Legeai F."/>
            <person name="Hugueney P."/>
            <person name="Dasilva C."/>
            <person name="Horner D."/>
            <person name="Mica E."/>
            <person name="Jublot D."/>
            <person name="Poulain J."/>
            <person name="Bruyere C."/>
            <person name="Billault A."/>
            <person name="Segurens B."/>
            <person name="Gouyvenoux M."/>
            <person name="Ugarte E."/>
            <person name="Cattonaro F."/>
            <person name="Anthouard V."/>
            <person name="Vico V."/>
            <person name="Del Fabbro C."/>
            <person name="Alaux M."/>
            <person name="Di Gaspero G."/>
            <person name="Dumas V."/>
            <person name="Felice N."/>
            <person name="Paillard S."/>
            <person name="Juman I."/>
            <person name="Moroldo M."/>
            <person name="Scalabrin S."/>
            <person name="Canaguier A."/>
            <person name="Le Clainche I."/>
            <person name="Malacrida G."/>
            <person name="Durand E."/>
            <person name="Pesole G."/>
            <person name="Laucou V."/>
            <person name="Chatelet P."/>
            <person name="Merdinoglu D."/>
            <person name="Delledonne M."/>
            <person name="Pezzotti M."/>
            <person name="Lecharny A."/>
            <person name="Scarpelli C."/>
            <person name="Artiguenave F."/>
            <person name="Pe M.E."/>
            <person name="Valle G."/>
            <person name="Morgante M."/>
            <person name="Caboche M."/>
            <person name="Adam-Blondon A.-F."/>
            <person name="Weissenbach J."/>
            <person name="Quetier F."/>
            <person name="Wincker P."/>
        </authorList>
    </citation>
    <scope>NUCLEOTIDE SEQUENCE [LARGE SCALE GENOMIC DNA]</scope>
    <source>
        <strain evidence="3">cv. Pinot noir / PN40024</strain>
    </source>
</reference>
<feature type="region of interest" description="Disordered" evidence="1">
    <location>
        <begin position="37"/>
        <end position="56"/>
    </location>
</feature>
<dbReference type="HOGENOM" id="CLU_027757_0_0_1"/>
<name>F6H7I3_VITVI</name>
<accession>F6H7I3</accession>
<dbReference type="Gramene" id="Vitis10g00128.t01">
    <property type="protein sequence ID" value="Vitis10g00128.t01.CDS"/>
    <property type="gene ID" value="Vitis10g00128"/>
</dbReference>
<dbReference type="FunCoup" id="F6H7I3">
    <property type="interactions" value="21"/>
</dbReference>
<dbReference type="EMBL" id="FN595248">
    <property type="protein sequence ID" value="CCB48198.1"/>
    <property type="molecule type" value="Genomic_DNA"/>
</dbReference>
<dbReference type="Pfam" id="PF14476">
    <property type="entry name" value="Chloroplast_duf"/>
    <property type="match status" value="1"/>
</dbReference>
<protein>
    <recommendedName>
        <fullName evidence="4">F-box protein</fullName>
    </recommendedName>
</protein>
<dbReference type="InParanoid" id="F6H7I3"/>
<evidence type="ECO:0000256" key="1">
    <source>
        <dbReference type="SAM" id="MobiDB-lite"/>
    </source>
</evidence>
<dbReference type="Proteomes" id="UP000009183">
    <property type="component" value="Chromosome 10"/>
</dbReference>